<dbReference type="OrthoDB" id="9770761at2"/>
<comment type="caution">
    <text evidence="5">The sequence shown here is derived from an EMBL/GenBank/DDBJ whole genome shotgun (WGS) entry which is preliminary data.</text>
</comment>
<dbReference type="RefSeq" id="WP_132433460.1">
    <property type="nucleotide sequence ID" value="NZ_SLWK01000004.1"/>
</dbReference>
<reference evidence="5 6" key="1">
    <citation type="submission" date="2019-03" db="EMBL/GenBank/DDBJ databases">
        <title>Genomic Encyclopedia of Type Strains, Phase IV (KMG-IV): sequencing the most valuable type-strain genomes for metagenomic binning, comparative biology and taxonomic classification.</title>
        <authorList>
            <person name="Goeker M."/>
        </authorList>
    </citation>
    <scope>NUCLEOTIDE SEQUENCE [LARGE SCALE GENOMIC DNA]</scope>
    <source>
        <strain evidence="5 6">DSM 24179</strain>
    </source>
</reference>
<evidence type="ECO:0000313" key="6">
    <source>
        <dbReference type="Proteomes" id="UP000295221"/>
    </source>
</evidence>
<evidence type="ECO:0000256" key="2">
    <source>
        <dbReference type="ARBA" id="ARBA00023136"/>
    </source>
</evidence>
<keyword evidence="3" id="KW-0998">Cell outer membrane</keyword>
<sequence length="265" mass="31416">MRNLIIVVLIALFTSSCSEYQKLLKSNDYDLQYTRAMEYYEAGDYMRASTLFGGLISIFRGTERSEISHYIYADCLFRMRNYLMAAHHFRMFVQNYPTSDRAEDAQFMAAYCHYKLSPNPRLDQTDTYQALEGFQLFINLYPNSERVVEATQLMDELRDKLVYKAYLNAKLYYNLGTYMGNNYQSAVIAARNTLDEFPDTQHREELSFLILDAKYIQAVNSIEERMQERLRETIDEYYTFINEFPNSQYIRRAHRIFEETSSLLN</sequence>
<protein>
    <submittedName>
        <fullName evidence="5">Outer membrane protein assembly factor BamD</fullName>
    </submittedName>
</protein>
<dbReference type="InterPro" id="IPR017689">
    <property type="entry name" value="BamD"/>
</dbReference>
<evidence type="ECO:0000259" key="4">
    <source>
        <dbReference type="Pfam" id="PF13525"/>
    </source>
</evidence>
<keyword evidence="1" id="KW-0732">Signal</keyword>
<evidence type="ECO:0000256" key="3">
    <source>
        <dbReference type="ARBA" id="ARBA00023237"/>
    </source>
</evidence>
<dbReference type="Proteomes" id="UP000295221">
    <property type="component" value="Unassembled WGS sequence"/>
</dbReference>
<name>A0A4V2RWK4_9BACT</name>
<dbReference type="NCBIfam" id="TIGR03302">
    <property type="entry name" value="OM_YfiO"/>
    <property type="match status" value="1"/>
</dbReference>
<dbReference type="SUPFAM" id="SSF48452">
    <property type="entry name" value="TPR-like"/>
    <property type="match status" value="1"/>
</dbReference>
<dbReference type="EMBL" id="SLWK01000004">
    <property type="protein sequence ID" value="TCO08888.1"/>
    <property type="molecule type" value="Genomic_DNA"/>
</dbReference>
<evidence type="ECO:0000313" key="5">
    <source>
        <dbReference type="EMBL" id="TCO08888.1"/>
    </source>
</evidence>
<evidence type="ECO:0000256" key="1">
    <source>
        <dbReference type="ARBA" id="ARBA00022729"/>
    </source>
</evidence>
<keyword evidence="6" id="KW-1185">Reference proteome</keyword>
<dbReference type="Pfam" id="PF13525">
    <property type="entry name" value="YfiO"/>
    <property type="match status" value="1"/>
</dbReference>
<feature type="domain" description="Outer membrane lipoprotein BamD-like" evidence="4">
    <location>
        <begin position="33"/>
        <end position="178"/>
    </location>
</feature>
<dbReference type="InterPro" id="IPR039565">
    <property type="entry name" value="BamD-like"/>
</dbReference>
<dbReference type="AlphaFoldDB" id="A0A4V2RWK4"/>
<dbReference type="InterPro" id="IPR011990">
    <property type="entry name" value="TPR-like_helical_dom_sf"/>
</dbReference>
<proteinExistence type="predicted"/>
<gene>
    <name evidence="5" type="ORF">EV194_104199</name>
</gene>
<dbReference type="PROSITE" id="PS51257">
    <property type="entry name" value="PROKAR_LIPOPROTEIN"/>
    <property type="match status" value="1"/>
</dbReference>
<keyword evidence="2" id="KW-0472">Membrane</keyword>
<dbReference type="Gene3D" id="1.25.40.10">
    <property type="entry name" value="Tetratricopeptide repeat domain"/>
    <property type="match status" value="1"/>
</dbReference>
<accession>A0A4V2RWK4</accession>
<organism evidence="5 6">
    <name type="scientific">Natronoflexus pectinivorans</name>
    <dbReference type="NCBI Taxonomy" id="682526"/>
    <lineage>
        <taxon>Bacteria</taxon>
        <taxon>Pseudomonadati</taxon>
        <taxon>Bacteroidota</taxon>
        <taxon>Bacteroidia</taxon>
        <taxon>Marinilabiliales</taxon>
        <taxon>Marinilabiliaceae</taxon>
        <taxon>Natronoflexus</taxon>
    </lineage>
</organism>